<dbReference type="NCBIfam" id="TIGR04393">
    <property type="entry name" value="rpt_T5SS_PEPC"/>
    <property type="match status" value="21"/>
</dbReference>
<accession>A0A5C6AJW0</accession>
<organism evidence="2 3">
    <name type="scientific">Botrimarina colliarenosi</name>
    <dbReference type="NCBI Taxonomy" id="2528001"/>
    <lineage>
        <taxon>Bacteria</taxon>
        <taxon>Pseudomonadati</taxon>
        <taxon>Planctomycetota</taxon>
        <taxon>Planctomycetia</taxon>
        <taxon>Pirellulales</taxon>
        <taxon>Lacipirellulaceae</taxon>
        <taxon>Botrimarina</taxon>
    </lineage>
</organism>
<dbReference type="EMBL" id="SJPR01000001">
    <property type="protein sequence ID" value="TWT99455.1"/>
    <property type="molecule type" value="Genomic_DNA"/>
</dbReference>
<evidence type="ECO:0000313" key="3">
    <source>
        <dbReference type="Proteomes" id="UP000317421"/>
    </source>
</evidence>
<name>A0A5C6AJW0_9BACT</name>
<dbReference type="RefSeq" id="WP_197526151.1">
    <property type="nucleotide sequence ID" value="NZ_SJPR01000001.1"/>
</dbReference>
<gene>
    <name evidence="2" type="ORF">Pla108_03940</name>
</gene>
<comment type="caution">
    <text evidence="2">The sequence shown here is derived from an EMBL/GenBank/DDBJ whole genome shotgun (WGS) entry which is preliminary data.</text>
</comment>
<reference evidence="2 3" key="1">
    <citation type="submission" date="2019-02" db="EMBL/GenBank/DDBJ databases">
        <title>Deep-cultivation of Planctomycetes and their phenomic and genomic characterization uncovers novel biology.</title>
        <authorList>
            <person name="Wiegand S."/>
            <person name="Jogler M."/>
            <person name="Boedeker C."/>
            <person name="Pinto D."/>
            <person name="Vollmers J."/>
            <person name="Rivas-Marin E."/>
            <person name="Kohn T."/>
            <person name="Peeters S.H."/>
            <person name="Heuer A."/>
            <person name="Rast P."/>
            <person name="Oberbeckmann S."/>
            <person name="Bunk B."/>
            <person name="Jeske O."/>
            <person name="Meyerdierks A."/>
            <person name="Storesund J.E."/>
            <person name="Kallscheuer N."/>
            <person name="Luecker S."/>
            <person name="Lage O.M."/>
            <person name="Pohl T."/>
            <person name="Merkel B.J."/>
            <person name="Hornburger P."/>
            <person name="Mueller R.-W."/>
            <person name="Bruemmer F."/>
            <person name="Labrenz M."/>
            <person name="Spormann A.M."/>
            <person name="Op Den Camp H."/>
            <person name="Overmann J."/>
            <person name="Amann R."/>
            <person name="Jetten M.S.M."/>
            <person name="Mascher T."/>
            <person name="Medema M.H."/>
            <person name="Devos D.P."/>
            <person name="Kaster A.-K."/>
            <person name="Ovreas L."/>
            <person name="Rohde M."/>
            <person name="Galperin M.Y."/>
            <person name="Jogler C."/>
        </authorList>
    </citation>
    <scope>NUCLEOTIDE SEQUENCE [LARGE SCALE GENOMIC DNA]</scope>
    <source>
        <strain evidence="2 3">Pla108</strain>
    </source>
</reference>
<feature type="chain" id="PRO_5022947788" evidence="1">
    <location>
        <begin position="27"/>
        <end position="1746"/>
    </location>
</feature>
<sequence length="1746" mass="170934" precursor="true">MGKTSPLLARLARASALLLLASFATAQSRFSLEGEMNLGADQVDIPFNLSADVASPDPLEFRTWSHSGGTNHAGDVIAAVGFDPTLTLLDSTPTQIAFTDDGSGISGNYESILGHATTPTGNGAQPLPAVLPPGDYSLRLDVLNDSFDGRTKAWAVDLTGPDNVVTLSLDEINLVAGSLGISKATVTGAGSTLANAGSLTVGNTGEGELVISDGGRATNTEGHIGFSSSGTGAVTVTGAGSQWNNSGGLVLGGSATTDGGVGTLNVNSEGRVQVGDDTGTYQFNPTEMIISDAGANGKLLVRHGSTITNSGVAAIGYTAGHTGEVSVMGAGSQFNNSSELFVGGIGDGTLNVEAGGVVSSAGGYIGLFIGSTGEATVTGAGSQWNNSSELVVGRYLNGTLNVEAGGVVANTSARLGYFYGSMGSATVTGIGSQWNNSSNLSVGEAGDGTLNVEAGGVVANTASSIGYGSDSAGEVTVTGAGSQWNNSSELRLGVFGSGVLLVEMSGVVTSTKGTIGYFGGSTGEATVTGAGSQWNNSGELVLGGDATTDGGVGALNVNSEGRVQVGDDAGAFGLSLAEMIISDAGVNGKLLVRHGSTIANSGVAAIGFTAGHTGEATVTGAGSQWINSGGLVLGGRATTDGGVGTLNVSSEGRVQLGDDTGASGNGLAEMIISDAGANGNLLVRHGSKITNSGVAAIGFTAGHTGEVTVMGAGSQWNNTDSFVVGQSGNGTLNLEAGGVVASANGNVGSSSGAMGEATVRDAGSQWNNSDALHVGNYGNGTLNVEAGGVVTNTSGYLGFASGAMGEATVTGAGSQWNNSSFLSVGRYGNGTLNVEAGGVVASADSSVGSYSGSTGEATVTGAGSQWNNSGSLAVGQFGNGTLNVEAGGVVASTNGGVGSSSGATGEATVTGAGSQWNNSSFLDVGNSGNGTLNVEAGGVVTNTVGYMGYTSGATGEATVTRAGSQWNSSSELRLGVFGRGVLFVEAGGVVTNTKGTIGYFGGSTGEATVTGAGSQWNNSDTLSVGGGGSGKLHVEAGGVVTNTEGKIGYVGSSASEATVTGAGSQWNNSADLYVGGSSSAAGGTGTLNILDNGLVSVIGTTKLWTTGSVTLDGGSLTTGSFDNSELGAFNFHDGILTVNGTGGTFNPGTADFEIDANNPTAMPSLVIANTATATLSGDLTVGNSNNGTLNVEAGGVFANISGYMGYDSGSTGVATVTGSGSQWNNSGGLVLGGSSTTDGGVGTLNVSSEGRVQLGDDTGASGNGLAEMVISDAGANGKLLVRHGSIITNLGTATIGFNIGHTGEATVTGAGSQWHNSGGLDVGRFGNGTLNVEAGGVVSNANGAIGLIASEIAEATVAGAGSRWNNSGNLRVGLEGNGVLRVETGGVVSSTEGTIGYHAGSTGEATVAGAGSEWNNSSPLLVGRGGAGTLNIESGGVVSNSLGLVAFSTGSTGNVTVSGSGSQWNSTGDLSIGGSLFAAGGTGTLGILDNGLVSVLGTTLLHSGGAVMLDGGILETTTLDLTEGAFDMLSGVLATVGVVGDLYNQGGVLRTTDLLQVTGNLTQATAATLAIQLGGLNPGQYDNVNAEGQVNLGGTLEVFLDSFAPSANDLFNILGGGAINGAFDTIDFSGASLTAGLEWQVDYYADRVDLLVVGANPGLAGDYNGDGVVNAADYTVWRDGNSPDSSPTGYDLWATNYGATTPAPNASTTTQSVPEPAGAALMLLATLAATLRRRVAVGNLGSVRGS</sequence>
<proteinExistence type="predicted"/>
<keyword evidence="2" id="KW-0449">Lipoprotein</keyword>
<evidence type="ECO:0000313" key="2">
    <source>
        <dbReference type="EMBL" id="TWT99455.1"/>
    </source>
</evidence>
<keyword evidence="3" id="KW-1185">Reference proteome</keyword>
<dbReference type="InterPro" id="IPR030895">
    <property type="entry name" value="T5SS_PEPC_rpt"/>
</dbReference>
<keyword evidence="1" id="KW-0732">Signal</keyword>
<dbReference type="Proteomes" id="UP000317421">
    <property type="component" value="Unassembled WGS sequence"/>
</dbReference>
<feature type="signal peptide" evidence="1">
    <location>
        <begin position="1"/>
        <end position="26"/>
    </location>
</feature>
<evidence type="ECO:0000256" key="1">
    <source>
        <dbReference type="SAM" id="SignalP"/>
    </source>
</evidence>
<protein>
    <submittedName>
        <fullName evidence="2">Putative lipoprotein</fullName>
    </submittedName>
</protein>